<proteinExistence type="predicted"/>
<evidence type="ECO:0000313" key="5">
    <source>
        <dbReference type="EMBL" id="MBL0372026.1"/>
    </source>
</evidence>
<keyword evidence="2 3" id="KW-0175">Coiled coil</keyword>
<evidence type="ECO:0000313" key="6">
    <source>
        <dbReference type="Proteomes" id="UP000633219"/>
    </source>
</evidence>
<dbReference type="InterPro" id="IPR059052">
    <property type="entry name" value="HH_YbhG-like"/>
</dbReference>
<comment type="subcellular location">
    <subcellularLocation>
        <location evidence="1">Cell envelope</location>
    </subcellularLocation>
</comment>
<feature type="domain" description="YbhG-like alpha-helical hairpin" evidence="4">
    <location>
        <begin position="63"/>
        <end position="191"/>
    </location>
</feature>
<dbReference type="Gene3D" id="1.10.287.470">
    <property type="entry name" value="Helix hairpin bin"/>
    <property type="match status" value="2"/>
</dbReference>
<keyword evidence="6" id="KW-1185">Reference proteome</keyword>
<evidence type="ECO:0000259" key="4">
    <source>
        <dbReference type="Pfam" id="PF25881"/>
    </source>
</evidence>
<comment type="caution">
    <text evidence="5">The sequence shown here is derived from an EMBL/GenBank/DDBJ whole genome shotgun (WGS) entry which is preliminary data.</text>
</comment>
<sequence length="317" mass="34369">MEFLCSLPLIASLFGACAPPPPLATGYVEGEYVLITPVETGRIVSLTKKRGDRVVKGDLIVQMEASDADIAVQEAQAALEQARAQLANLREGRRPEEIAVIEASMLSAKAQAAEARRVFDRESLLAERGVSTKANLDQASTAMQLADALVSQTSSNLDVARLPARPMEITAAEAQVKQAEAKLADAHWRLDHRQLRVPDNGVVDDIVRREGEVAGPSQPVVSYLPDGAVKLRLYAAERYMSGLKLGAEIAVRCDGCRKGLTARISYVSDSPEFTPPVIYSLENRQKLVYLIEARPDTAESELNPGQIVDVVLPETAR</sequence>
<protein>
    <submittedName>
        <fullName evidence="5">HlyD family efflux transporter periplasmic adaptor subunit</fullName>
    </submittedName>
</protein>
<dbReference type="Pfam" id="PF25881">
    <property type="entry name" value="HH_YBHG"/>
    <property type="match status" value="1"/>
</dbReference>
<dbReference type="RefSeq" id="WP_201655941.1">
    <property type="nucleotide sequence ID" value="NZ_JAEQNC010000004.1"/>
</dbReference>
<organism evidence="5 6">
    <name type="scientific">Rhizobium setariae</name>
    <dbReference type="NCBI Taxonomy" id="2801340"/>
    <lineage>
        <taxon>Bacteria</taxon>
        <taxon>Pseudomonadati</taxon>
        <taxon>Pseudomonadota</taxon>
        <taxon>Alphaproteobacteria</taxon>
        <taxon>Hyphomicrobiales</taxon>
        <taxon>Rhizobiaceae</taxon>
        <taxon>Rhizobium/Agrobacterium group</taxon>
        <taxon>Rhizobium</taxon>
    </lineage>
</organism>
<dbReference type="SUPFAM" id="SSF111369">
    <property type="entry name" value="HlyD-like secretion proteins"/>
    <property type="match status" value="1"/>
</dbReference>
<dbReference type="PANTHER" id="PTHR32347">
    <property type="entry name" value="EFFLUX SYSTEM COMPONENT YKNX-RELATED"/>
    <property type="match status" value="1"/>
</dbReference>
<accession>A0A936YPG4</accession>
<feature type="coiled-coil region" evidence="3">
    <location>
        <begin position="65"/>
        <end position="92"/>
    </location>
</feature>
<evidence type="ECO:0000256" key="3">
    <source>
        <dbReference type="SAM" id="Coils"/>
    </source>
</evidence>
<name>A0A936YPG4_9HYPH</name>
<dbReference type="EMBL" id="JAEQNC010000004">
    <property type="protein sequence ID" value="MBL0372026.1"/>
    <property type="molecule type" value="Genomic_DNA"/>
</dbReference>
<dbReference type="Proteomes" id="UP000633219">
    <property type="component" value="Unassembled WGS sequence"/>
</dbReference>
<dbReference type="PANTHER" id="PTHR32347:SF23">
    <property type="entry name" value="BLL5650 PROTEIN"/>
    <property type="match status" value="1"/>
</dbReference>
<gene>
    <name evidence="5" type="ORF">JJB09_08295</name>
</gene>
<evidence type="ECO:0000256" key="1">
    <source>
        <dbReference type="ARBA" id="ARBA00004196"/>
    </source>
</evidence>
<dbReference type="InterPro" id="IPR050465">
    <property type="entry name" value="UPF0194_transport"/>
</dbReference>
<reference evidence="5" key="1">
    <citation type="submission" date="2021-01" db="EMBL/GenBank/DDBJ databases">
        <title>Rhizobium sp. strain KVB221 16S ribosomal RNA gene Genome sequencing and assembly.</title>
        <authorList>
            <person name="Kang M."/>
        </authorList>
    </citation>
    <scope>NUCLEOTIDE SEQUENCE</scope>
    <source>
        <strain evidence="5">KVB221</strain>
    </source>
</reference>
<dbReference type="AlphaFoldDB" id="A0A936YPG4"/>
<dbReference type="Gene3D" id="2.40.50.100">
    <property type="match status" value="1"/>
</dbReference>
<dbReference type="GO" id="GO:0030313">
    <property type="term" value="C:cell envelope"/>
    <property type="evidence" value="ECO:0007669"/>
    <property type="project" value="UniProtKB-SubCell"/>
</dbReference>
<evidence type="ECO:0000256" key="2">
    <source>
        <dbReference type="ARBA" id="ARBA00023054"/>
    </source>
</evidence>